<keyword evidence="2" id="KW-0804">Transcription</keyword>
<dbReference type="PANTHER" id="PTHR13068">
    <property type="entry name" value="CGI-12 PROTEIN-RELATED"/>
    <property type="match status" value="1"/>
</dbReference>
<dbReference type="InterPro" id="IPR003690">
    <property type="entry name" value="MTERF"/>
</dbReference>
<evidence type="ECO:0000256" key="3">
    <source>
        <dbReference type="ARBA" id="ARBA00022946"/>
    </source>
</evidence>
<organism evidence="4 5">
    <name type="scientific">Linum trigynum</name>
    <dbReference type="NCBI Taxonomy" id="586398"/>
    <lineage>
        <taxon>Eukaryota</taxon>
        <taxon>Viridiplantae</taxon>
        <taxon>Streptophyta</taxon>
        <taxon>Embryophyta</taxon>
        <taxon>Tracheophyta</taxon>
        <taxon>Spermatophyta</taxon>
        <taxon>Magnoliopsida</taxon>
        <taxon>eudicotyledons</taxon>
        <taxon>Gunneridae</taxon>
        <taxon>Pentapetalae</taxon>
        <taxon>rosids</taxon>
        <taxon>fabids</taxon>
        <taxon>Malpighiales</taxon>
        <taxon>Linaceae</taxon>
        <taxon>Linum</taxon>
    </lineage>
</organism>
<dbReference type="FunFam" id="1.25.70.10:FF:000001">
    <property type="entry name" value="Mitochondrial transcription termination factor-like"/>
    <property type="match status" value="1"/>
</dbReference>
<protein>
    <submittedName>
        <fullName evidence="4">Uncharacterized protein</fullName>
    </submittedName>
</protein>
<dbReference type="Proteomes" id="UP001497516">
    <property type="component" value="Chromosome 7"/>
</dbReference>
<dbReference type="Gene3D" id="1.25.70.10">
    <property type="entry name" value="Transcription termination factor 3, mitochondrial"/>
    <property type="match status" value="1"/>
</dbReference>
<proteinExistence type="inferred from homology"/>
<dbReference type="SMART" id="SM00733">
    <property type="entry name" value="Mterf"/>
    <property type="match status" value="6"/>
</dbReference>
<evidence type="ECO:0000313" key="4">
    <source>
        <dbReference type="EMBL" id="CAL1403541.1"/>
    </source>
</evidence>
<accession>A0AAV2FYU6</accession>
<reference evidence="4 5" key="1">
    <citation type="submission" date="2024-04" db="EMBL/GenBank/DDBJ databases">
        <authorList>
            <person name="Fracassetti M."/>
        </authorList>
    </citation>
    <scope>NUCLEOTIDE SEQUENCE [LARGE SCALE GENOMIC DNA]</scope>
</reference>
<dbReference type="PANTHER" id="PTHR13068:SF133">
    <property type="entry name" value="MITOCHONDRIAL TRANSCRIPTION TERMINATION FACTOR FAMILY PROTEIN"/>
    <property type="match status" value="1"/>
</dbReference>
<keyword evidence="3" id="KW-0809">Transit peptide</keyword>
<keyword evidence="2" id="KW-0806">Transcription termination</keyword>
<keyword evidence="5" id="KW-1185">Reference proteome</keyword>
<dbReference type="EMBL" id="OZ034820">
    <property type="protein sequence ID" value="CAL1403541.1"/>
    <property type="molecule type" value="Genomic_DNA"/>
</dbReference>
<keyword evidence="2" id="KW-0805">Transcription regulation</keyword>
<comment type="similarity">
    <text evidence="1">Belongs to the mTERF family.</text>
</comment>
<dbReference type="GO" id="GO:0003676">
    <property type="term" value="F:nucleic acid binding"/>
    <property type="evidence" value="ECO:0007669"/>
    <property type="project" value="InterPro"/>
</dbReference>
<name>A0AAV2FYU6_9ROSI</name>
<gene>
    <name evidence="4" type="ORF">LTRI10_LOCUS43465</name>
</gene>
<dbReference type="InterPro" id="IPR038538">
    <property type="entry name" value="MTERF_sf"/>
</dbReference>
<evidence type="ECO:0000313" key="5">
    <source>
        <dbReference type="Proteomes" id="UP001497516"/>
    </source>
</evidence>
<evidence type="ECO:0000256" key="2">
    <source>
        <dbReference type="ARBA" id="ARBA00022472"/>
    </source>
</evidence>
<dbReference type="GO" id="GO:0006353">
    <property type="term" value="P:DNA-templated transcription termination"/>
    <property type="evidence" value="ECO:0007669"/>
    <property type="project" value="UniProtKB-KW"/>
</dbReference>
<sequence>MAAFRLISRILNRRTVVALSSPAAQLAGISVLNSLHGFRSFTSQIAPQEGEDGHSFTASYLMSSHGFSPDRAIVSSKFLKFRTTEKPDAVVDLLRSHGFSGTQIARCIKYYPLLLELDPERVLRPKLDFLLSVGISRPELIKVVSSNPYLLIMSLEKCLIPRYNLLKDVLVDDRTIASVLKRTYGGFASRKDSNFVPNIALLRKLGVSENRITSLVSHSPTVLFRPHSNFAEIVELAMHFGFHPSTFNFVVAIEAISSMTKTSWENKLQVYGKWGWAKELTLSAFKKYPRCMCASEEKIMQIMEFLVNELGWESETAARWPIIFGLSFEKRVVPRCSVVQLLRLRGFIDDIPGFGRFLYCAEDRFKVNFVANYPDDIKAQLLDVYERRVKVVDFRTMAVEEIKARS</sequence>
<dbReference type="AlphaFoldDB" id="A0AAV2FYU6"/>
<evidence type="ECO:0000256" key="1">
    <source>
        <dbReference type="ARBA" id="ARBA00007692"/>
    </source>
</evidence>
<dbReference type="Pfam" id="PF02536">
    <property type="entry name" value="mTERF"/>
    <property type="match status" value="1"/>
</dbReference>